<evidence type="ECO:0000256" key="3">
    <source>
        <dbReference type="ARBA" id="ARBA00023125"/>
    </source>
</evidence>
<accession>A0A5C8UQF3</accession>
<evidence type="ECO:0000256" key="4">
    <source>
        <dbReference type="ARBA" id="ARBA00023163"/>
    </source>
</evidence>
<dbReference type="SUPFAM" id="SSF53822">
    <property type="entry name" value="Periplasmic binding protein-like I"/>
    <property type="match status" value="1"/>
</dbReference>
<evidence type="ECO:0000256" key="2">
    <source>
        <dbReference type="ARBA" id="ARBA00023015"/>
    </source>
</evidence>
<protein>
    <submittedName>
        <fullName evidence="6">LacI family transcriptional regulator</fullName>
    </submittedName>
</protein>
<dbReference type="EMBL" id="VRMG01000008">
    <property type="protein sequence ID" value="TXN29800.1"/>
    <property type="molecule type" value="Genomic_DNA"/>
</dbReference>
<dbReference type="PANTHER" id="PTHR30146:SF148">
    <property type="entry name" value="HTH-TYPE TRANSCRIPTIONAL REPRESSOR PURR-RELATED"/>
    <property type="match status" value="1"/>
</dbReference>
<name>A0A5C8UQF3_9MICO</name>
<keyword evidence="2" id="KW-0805">Transcription regulation</keyword>
<dbReference type="CDD" id="cd01392">
    <property type="entry name" value="HTH_LacI"/>
    <property type="match status" value="1"/>
</dbReference>
<dbReference type="Proteomes" id="UP000321379">
    <property type="component" value="Unassembled WGS sequence"/>
</dbReference>
<dbReference type="InterPro" id="IPR000843">
    <property type="entry name" value="HTH_LacI"/>
</dbReference>
<evidence type="ECO:0000256" key="1">
    <source>
        <dbReference type="ARBA" id="ARBA00022491"/>
    </source>
</evidence>
<evidence type="ECO:0000313" key="7">
    <source>
        <dbReference type="Proteomes" id="UP000321379"/>
    </source>
</evidence>
<dbReference type="Gene3D" id="1.10.260.40">
    <property type="entry name" value="lambda repressor-like DNA-binding domains"/>
    <property type="match status" value="1"/>
</dbReference>
<proteinExistence type="predicted"/>
<keyword evidence="7" id="KW-1185">Reference proteome</keyword>
<dbReference type="SMART" id="SM00354">
    <property type="entry name" value="HTH_LACI"/>
    <property type="match status" value="1"/>
</dbReference>
<dbReference type="InterPro" id="IPR010982">
    <property type="entry name" value="Lambda_DNA-bd_dom_sf"/>
</dbReference>
<dbReference type="CDD" id="cd06267">
    <property type="entry name" value="PBP1_LacI_sugar_binding-like"/>
    <property type="match status" value="1"/>
</dbReference>
<evidence type="ECO:0000259" key="5">
    <source>
        <dbReference type="PROSITE" id="PS50932"/>
    </source>
</evidence>
<dbReference type="AlphaFoldDB" id="A0A5C8UQF3"/>
<dbReference type="PROSITE" id="PS50932">
    <property type="entry name" value="HTH_LACI_2"/>
    <property type="match status" value="1"/>
</dbReference>
<keyword evidence="4" id="KW-0804">Transcription</keyword>
<dbReference type="InterPro" id="IPR046335">
    <property type="entry name" value="LacI/GalR-like_sensor"/>
</dbReference>
<dbReference type="PANTHER" id="PTHR30146">
    <property type="entry name" value="LACI-RELATED TRANSCRIPTIONAL REPRESSOR"/>
    <property type="match status" value="1"/>
</dbReference>
<feature type="domain" description="HTH lacI-type" evidence="5">
    <location>
        <begin position="18"/>
        <end position="72"/>
    </location>
</feature>
<keyword evidence="1" id="KW-0678">Repressor</keyword>
<dbReference type="Gene3D" id="3.40.50.2300">
    <property type="match status" value="2"/>
</dbReference>
<dbReference type="Pfam" id="PF00356">
    <property type="entry name" value="LacI"/>
    <property type="match status" value="1"/>
</dbReference>
<organism evidence="6 7">
    <name type="scientific">Lacisediminihabitans profunda</name>
    <dbReference type="NCBI Taxonomy" id="2594790"/>
    <lineage>
        <taxon>Bacteria</taxon>
        <taxon>Bacillati</taxon>
        <taxon>Actinomycetota</taxon>
        <taxon>Actinomycetes</taxon>
        <taxon>Micrococcales</taxon>
        <taxon>Microbacteriaceae</taxon>
        <taxon>Lacisediminihabitans</taxon>
    </lineage>
</organism>
<reference evidence="6 7" key="1">
    <citation type="submission" date="2019-08" db="EMBL/GenBank/DDBJ databases">
        <title>Bacterial whole genome sequence for Glaciihabitans sp. CHu50b-6-2.</title>
        <authorList>
            <person name="Jin L."/>
        </authorList>
    </citation>
    <scope>NUCLEOTIDE SEQUENCE [LARGE SCALE GENOMIC DNA]</scope>
    <source>
        <strain evidence="6 7">CHu50b-6-2</strain>
    </source>
</reference>
<dbReference type="InterPro" id="IPR028082">
    <property type="entry name" value="Peripla_BP_I"/>
</dbReference>
<dbReference type="GO" id="GO:0003700">
    <property type="term" value="F:DNA-binding transcription factor activity"/>
    <property type="evidence" value="ECO:0007669"/>
    <property type="project" value="TreeGrafter"/>
</dbReference>
<keyword evidence="3" id="KW-0238">DNA-binding</keyword>
<evidence type="ECO:0000313" key="6">
    <source>
        <dbReference type="EMBL" id="TXN29800.1"/>
    </source>
</evidence>
<dbReference type="Pfam" id="PF13377">
    <property type="entry name" value="Peripla_BP_3"/>
    <property type="match status" value="1"/>
</dbReference>
<dbReference type="SUPFAM" id="SSF47413">
    <property type="entry name" value="lambda repressor-like DNA-binding domains"/>
    <property type="match status" value="1"/>
</dbReference>
<gene>
    <name evidence="6" type="ORF">FVP33_11690</name>
</gene>
<dbReference type="GO" id="GO:0000976">
    <property type="term" value="F:transcription cis-regulatory region binding"/>
    <property type="evidence" value="ECO:0007669"/>
    <property type="project" value="TreeGrafter"/>
</dbReference>
<sequence length="365" mass="39047">MPRILGADVTDTVPGRPPTAADVALHAGVSKATATRALGDYGRISQKTKQRVLAAADELGYRPNAAAQTMNTGKSGSLGIVARGITNPVWSVAFQGIVDAARESGKTVLFAGSGFDVAEERSAIDLFLGKQVDGLIVSAADNQDARHLRRAREHGVPLVLWERRVPGLDAPVVEADMRSASAELARELLKRGHRRVAFVSTLAQPTTHYERNLALPASIISDKIEGLFDAFDEANVAAPVDLVRFPNRTSEHIAKAFAEVLDHTDPPTALVASDSQVAETMLEVVRERGLRVPGDVSLAMFDNLSWARFTVPPLTVVAQPDYDMGRRAAQLAMGQIAPTHHSSGSPPFEAKLILRASVGPAPRNI</sequence>
<comment type="caution">
    <text evidence="6">The sequence shown here is derived from an EMBL/GenBank/DDBJ whole genome shotgun (WGS) entry which is preliminary data.</text>
</comment>